<dbReference type="AlphaFoldDB" id="A0AAW0Q291"/>
<dbReference type="GO" id="GO:0044331">
    <property type="term" value="P:cell-cell adhesion mediated by cadherin"/>
    <property type="evidence" value="ECO:0007669"/>
    <property type="project" value="TreeGrafter"/>
</dbReference>
<accession>A0AAW0Q291</accession>
<dbReference type="InterPro" id="IPR039808">
    <property type="entry name" value="Cadherin"/>
</dbReference>
<evidence type="ECO:0000256" key="12">
    <source>
        <dbReference type="PROSITE-ProRule" id="PRU00043"/>
    </source>
</evidence>
<name>A0AAW0Q291_9GOBI</name>
<keyword evidence="10" id="KW-0472">Membrane</keyword>
<comment type="caution">
    <text evidence="15">The sequence shown here is derived from an EMBL/GenBank/DDBJ whole genome shotgun (WGS) entry which is preliminary data.</text>
</comment>
<evidence type="ECO:0000313" key="15">
    <source>
        <dbReference type="EMBL" id="KAK7944767.1"/>
    </source>
</evidence>
<dbReference type="GO" id="GO:0005509">
    <property type="term" value="F:calcium ion binding"/>
    <property type="evidence" value="ECO:0007669"/>
    <property type="project" value="UniProtKB-UniRule"/>
</dbReference>
<dbReference type="GO" id="GO:0008013">
    <property type="term" value="F:beta-catenin binding"/>
    <property type="evidence" value="ECO:0007669"/>
    <property type="project" value="TreeGrafter"/>
</dbReference>
<keyword evidence="8" id="KW-0130">Cell adhesion</keyword>
<evidence type="ECO:0000313" key="16">
    <source>
        <dbReference type="Proteomes" id="UP001460270"/>
    </source>
</evidence>
<dbReference type="PROSITE" id="PS50268">
    <property type="entry name" value="CADHERIN_2"/>
    <property type="match status" value="5"/>
</dbReference>
<dbReference type="PRINTS" id="PR00205">
    <property type="entry name" value="CADHERIN"/>
</dbReference>
<keyword evidence="9" id="KW-1133">Transmembrane helix</keyword>
<feature type="domain" description="Cadherin" evidence="14">
    <location>
        <begin position="345"/>
        <end position="459"/>
    </location>
</feature>
<feature type="domain" description="Cadherin" evidence="14">
    <location>
        <begin position="177"/>
        <end position="235"/>
    </location>
</feature>
<keyword evidence="7 12" id="KW-0106">Calcium</keyword>
<evidence type="ECO:0000256" key="10">
    <source>
        <dbReference type="ARBA" id="ARBA00023136"/>
    </source>
</evidence>
<dbReference type="InterPro" id="IPR015919">
    <property type="entry name" value="Cadherin-like_sf"/>
</dbReference>
<dbReference type="FunFam" id="2.60.40.60:FF:000012">
    <property type="entry name" value="Cadherin 24"/>
    <property type="match status" value="1"/>
</dbReference>
<evidence type="ECO:0000256" key="6">
    <source>
        <dbReference type="ARBA" id="ARBA00022737"/>
    </source>
</evidence>
<keyword evidence="3" id="KW-0812">Transmembrane</keyword>
<feature type="compositionally biased region" description="Basic and acidic residues" evidence="13">
    <location>
        <begin position="68"/>
        <end position="112"/>
    </location>
</feature>
<dbReference type="Pfam" id="PF00028">
    <property type="entry name" value="Cadherin"/>
    <property type="match status" value="4"/>
</dbReference>
<dbReference type="GO" id="GO:0045296">
    <property type="term" value="F:cadherin binding"/>
    <property type="evidence" value="ECO:0007669"/>
    <property type="project" value="TreeGrafter"/>
</dbReference>
<sequence length="654" mass="74437">MSVFPNGVHGSIAGEGERRERTKIKRQRDRERKKNRGRKKREKRKTEERGERNRKREERQKEKRKRREREERERKREERERERREERQEREIEREEREIEKRDRRERGERRIENKRKKREKQREKRERERTDKREEKERKNRGEREMIGTLTAPLKLRQRRRLGAVHPVGEGAGSLFTIDEFTGDIHSPRSLDRETKAQYVLRARAVDRRTNRSIETQSEFIVKVQDVNDNPPTFPDGPFSAAVPEMSDVGTSVFQVTASDADDPTYGNSAKVVYSLLEGQPYFSVDPNTGVIRTAVSTLDRETRAHYSVLVQAKDMAGSVGGLSGSTTVNVTLSDVNDNPPKFPQKSYQLYVTELTPVGKAVGRIQASDEDQGSNADMSYSITNSEAAAMFDISPDPAHRDGIISLKQSLNHEKRKVHTLNIEVWNPHVDPDLSHLGPFRDTTSLQVIVGDVDEPPLFSMDFYILDVYENSPAGTQVGSVSARDPDTTHSAIRYFIEKEESRPMFFTIGVNSGLIRTNQALDREEVAWHNITVMAAEVDNPRMMSYVQVTIQVLDVNDNVPSVAGGNSAIIACDNTKIGQVIQTIRAADKDNFANGKFSFRIPPELQVNPNFTLRDNGDSSASLVSRRREGFSGQQDSSFSLVLVVSDGGDLL</sequence>
<feature type="domain" description="Cadherin" evidence="14">
    <location>
        <begin position="574"/>
        <end position="651"/>
    </location>
</feature>
<dbReference type="GO" id="GO:0007043">
    <property type="term" value="P:cell-cell junction assembly"/>
    <property type="evidence" value="ECO:0007669"/>
    <property type="project" value="TreeGrafter"/>
</dbReference>
<evidence type="ECO:0000256" key="4">
    <source>
        <dbReference type="ARBA" id="ARBA00022723"/>
    </source>
</evidence>
<dbReference type="GO" id="GO:0016342">
    <property type="term" value="C:catenin complex"/>
    <property type="evidence" value="ECO:0007669"/>
    <property type="project" value="TreeGrafter"/>
</dbReference>
<feature type="domain" description="Cadherin" evidence="14">
    <location>
        <begin position="236"/>
        <end position="344"/>
    </location>
</feature>
<gene>
    <name evidence="15" type="ORF">WMY93_000495</name>
</gene>
<evidence type="ECO:0000256" key="7">
    <source>
        <dbReference type="ARBA" id="ARBA00022837"/>
    </source>
</evidence>
<dbReference type="CDD" id="cd11304">
    <property type="entry name" value="Cadherin_repeat"/>
    <property type="match status" value="5"/>
</dbReference>
<organism evidence="15 16">
    <name type="scientific">Mugilogobius chulae</name>
    <name type="common">yellowstripe goby</name>
    <dbReference type="NCBI Taxonomy" id="88201"/>
    <lineage>
        <taxon>Eukaryota</taxon>
        <taxon>Metazoa</taxon>
        <taxon>Chordata</taxon>
        <taxon>Craniata</taxon>
        <taxon>Vertebrata</taxon>
        <taxon>Euteleostomi</taxon>
        <taxon>Actinopterygii</taxon>
        <taxon>Neopterygii</taxon>
        <taxon>Teleostei</taxon>
        <taxon>Neoteleostei</taxon>
        <taxon>Acanthomorphata</taxon>
        <taxon>Gobiaria</taxon>
        <taxon>Gobiiformes</taxon>
        <taxon>Gobioidei</taxon>
        <taxon>Gobiidae</taxon>
        <taxon>Gobionellinae</taxon>
        <taxon>Mugilogobius</taxon>
    </lineage>
</organism>
<dbReference type="FunFam" id="2.60.40.60:FF:000017">
    <property type="entry name" value="Cadherin 24"/>
    <property type="match status" value="1"/>
</dbReference>
<dbReference type="GO" id="GO:0016339">
    <property type="term" value="P:calcium-dependent cell-cell adhesion via plasma membrane cell adhesion molecules"/>
    <property type="evidence" value="ECO:0007669"/>
    <property type="project" value="TreeGrafter"/>
</dbReference>
<dbReference type="EMBL" id="JBBPFD010000001">
    <property type="protein sequence ID" value="KAK7944767.1"/>
    <property type="molecule type" value="Genomic_DNA"/>
</dbReference>
<keyword evidence="11" id="KW-0325">Glycoprotein</keyword>
<keyword evidence="5" id="KW-0732">Signal</keyword>
<protein>
    <recommendedName>
        <fullName evidence="14">Cadherin domain-containing protein</fullName>
    </recommendedName>
</protein>
<comment type="subcellular location">
    <subcellularLocation>
        <location evidence="1">Cell membrane</location>
        <topology evidence="1">Single-pass type I membrane protein</topology>
    </subcellularLocation>
</comment>
<feature type="compositionally biased region" description="Basic and acidic residues" evidence="13">
    <location>
        <begin position="44"/>
        <end position="61"/>
    </location>
</feature>
<proteinExistence type="predicted"/>
<dbReference type="InterPro" id="IPR020894">
    <property type="entry name" value="Cadherin_CS"/>
</dbReference>
<dbReference type="PANTHER" id="PTHR24027">
    <property type="entry name" value="CADHERIN-23"/>
    <property type="match status" value="1"/>
</dbReference>
<keyword evidence="4" id="KW-0479">Metal-binding</keyword>
<dbReference type="InterPro" id="IPR002126">
    <property type="entry name" value="Cadherin-like_dom"/>
</dbReference>
<keyword evidence="2" id="KW-1003">Cell membrane</keyword>
<dbReference type="GO" id="GO:0034332">
    <property type="term" value="P:adherens junction organization"/>
    <property type="evidence" value="ECO:0007669"/>
    <property type="project" value="TreeGrafter"/>
</dbReference>
<dbReference type="GO" id="GO:0000902">
    <property type="term" value="P:cell morphogenesis"/>
    <property type="evidence" value="ECO:0007669"/>
    <property type="project" value="TreeGrafter"/>
</dbReference>
<evidence type="ECO:0000259" key="14">
    <source>
        <dbReference type="PROSITE" id="PS50268"/>
    </source>
</evidence>
<dbReference type="PROSITE" id="PS00232">
    <property type="entry name" value="CADHERIN_1"/>
    <property type="match status" value="2"/>
</dbReference>
<dbReference type="SMART" id="SM00112">
    <property type="entry name" value="CA"/>
    <property type="match status" value="4"/>
</dbReference>
<evidence type="ECO:0000256" key="8">
    <source>
        <dbReference type="ARBA" id="ARBA00022889"/>
    </source>
</evidence>
<keyword evidence="16" id="KW-1185">Reference proteome</keyword>
<dbReference type="GO" id="GO:0007156">
    <property type="term" value="P:homophilic cell adhesion via plasma membrane adhesion molecules"/>
    <property type="evidence" value="ECO:0007669"/>
    <property type="project" value="InterPro"/>
</dbReference>
<evidence type="ECO:0000256" key="1">
    <source>
        <dbReference type="ARBA" id="ARBA00004251"/>
    </source>
</evidence>
<evidence type="ECO:0000256" key="5">
    <source>
        <dbReference type="ARBA" id="ARBA00022729"/>
    </source>
</evidence>
<evidence type="ECO:0000256" key="11">
    <source>
        <dbReference type="ARBA" id="ARBA00023180"/>
    </source>
</evidence>
<dbReference type="Proteomes" id="UP001460270">
    <property type="component" value="Unassembled WGS sequence"/>
</dbReference>
<feature type="compositionally biased region" description="Basic residues" evidence="13">
    <location>
        <begin position="21"/>
        <end position="43"/>
    </location>
</feature>
<dbReference type="GO" id="GO:0016477">
    <property type="term" value="P:cell migration"/>
    <property type="evidence" value="ECO:0007669"/>
    <property type="project" value="TreeGrafter"/>
</dbReference>
<dbReference type="Gene3D" id="2.60.40.60">
    <property type="entry name" value="Cadherins"/>
    <property type="match status" value="5"/>
</dbReference>
<dbReference type="SUPFAM" id="SSF49313">
    <property type="entry name" value="Cadherin-like"/>
    <property type="match status" value="5"/>
</dbReference>
<feature type="domain" description="Cadherin" evidence="14">
    <location>
        <begin position="460"/>
        <end position="564"/>
    </location>
</feature>
<evidence type="ECO:0000256" key="2">
    <source>
        <dbReference type="ARBA" id="ARBA00022475"/>
    </source>
</evidence>
<feature type="region of interest" description="Disordered" evidence="13">
    <location>
        <begin position="1"/>
        <end position="146"/>
    </location>
</feature>
<evidence type="ECO:0000256" key="9">
    <source>
        <dbReference type="ARBA" id="ARBA00022989"/>
    </source>
</evidence>
<feature type="compositionally biased region" description="Basic and acidic residues" evidence="13">
    <location>
        <begin position="121"/>
        <end position="146"/>
    </location>
</feature>
<reference evidence="16" key="1">
    <citation type="submission" date="2024-04" db="EMBL/GenBank/DDBJ databases">
        <title>Salinicola lusitanus LLJ914,a marine bacterium isolated from the Okinawa Trough.</title>
        <authorList>
            <person name="Li J."/>
        </authorList>
    </citation>
    <scope>NUCLEOTIDE SEQUENCE [LARGE SCALE GENOMIC DNA]</scope>
</reference>
<keyword evidence="6" id="KW-0677">Repeat</keyword>
<dbReference type="FunFam" id="2.60.40.60:FF:000008">
    <property type="entry name" value="Cadherin 24"/>
    <property type="match status" value="1"/>
</dbReference>
<dbReference type="FunFam" id="2.60.40.60:FF:000009">
    <property type="entry name" value="Cadherin 24"/>
    <property type="match status" value="1"/>
</dbReference>
<evidence type="ECO:0000256" key="3">
    <source>
        <dbReference type="ARBA" id="ARBA00022692"/>
    </source>
</evidence>
<dbReference type="PANTHER" id="PTHR24027:SF106">
    <property type="entry name" value="CADHERIN-18"/>
    <property type="match status" value="1"/>
</dbReference>
<dbReference type="GO" id="GO:0005912">
    <property type="term" value="C:adherens junction"/>
    <property type="evidence" value="ECO:0007669"/>
    <property type="project" value="TreeGrafter"/>
</dbReference>
<evidence type="ECO:0000256" key="13">
    <source>
        <dbReference type="SAM" id="MobiDB-lite"/>
    </source>
</evidence>